<accession>A0AAD7AAB2</accession>
<dbReference type="PROSITE" id="PS50234">
    <property type="entry name" value="VWFA"/>
    <property type="match status" value="1"/>
</dbReference>
<dbReference type="PANTHER" id="PTHR45737:SF6">
    <property type="entry name" value="VON WILLEBRAND FACTOR A DOMAIN-CONTAINING PROTEIN 5A"/>
    <property type="match status" value="1"/>
</dbReference>
<dbReference type="Proteomes" id="UP001218218">
    <property type="component" value="Unassembled WGS sequence"/>
</dbReference>
<dbReference type="InterPro" id="IPR013694">
    <property type="entry name" value="VIT"/>
</dbReference>
<dbReference type="AlphaFoldDB" id="A0AAD7AAB2"/>
<dbReference type="PANTHER" id="PTHR45737">
    <property type="entry name" value="VON WILLEBRAND FACTOR A DOMAIN-CONTAINING PROTEIN 5A"/>
    <property type="match status" value="1"/>
</dbReference>
<dbReference type="SUPFAM" id="SSF53300">
    <property type="entry name" value="vWA-like"/>
    <property type="match status" value="1"/>
</dbReference>
<proteinExistence type="predicted"/>
<feature type="domain" description="VIT" evidence="2">
    <location>
        <begin position="1"/>
        <end position="130"/>
    </location>
</feature>
<sequence length="655" mass="70894">MIGLYYYLEQRPIALPLLNVSAEATIKELAAQVKLTQTYGNDADIPIEAVYAFPVPARAAVCSFVMIKHDGTRVVGLVQEKEEARETYNTAITQGRQASLMEQQTPDVFQVAVGNIPAKEQVKIELVYATELSEDEENDSVRFHLPVHIGARYGQPPTSPFASASPKMSFIDITTSVESIASIAKIGCPSHTVSTELGPDPTLPNFKDLPFSNYARVSLSSNSPLDKDFVLTIKSAGLDAPRCVAELHPDPSHDTVAMALTFVPRFKLPDLARQEFIFLVDRSGSMDGARIAAARKALVVMLRSLPHKDSFFQIMSFGSDADSLWPDGSKAYNQETLEQATRHVDGMEADYGGTEMRSALQACFAGRNLERPTSVFVLTDGEAWDLDAVLGEVRTAVEKAPESAPLRVSVLGIGDRVSTAMCEGIARVGHGVCMLVGEQETSFTGKIARLLKASKTPVISNISVDWGRPPAEVVAVHESEDDFEMVEEAAGTQKGKTLNVFDESVDPMHIDETQAPPPPSVILPAPPAVQQSPFKIRNLFPGVRLNVYAILQGRTVPKTVILRGSTAEGAEIELPIPVTLSCLQNDPGAPTAIHALAARKIIQDLEDGQHALRATLSNPDDTDLLARTVKASIVRLGKTYSISSKHTSFVAVDET</sequence>
<comment type="caution">
    <text evidence="3">The sequence shown here is derived from an EMBL/GenBank/DDBJ whole genome shotgun (WGS) entry which is preliminary data.</text>
</comment>
<dbReference type="Gene3D" id="3.40.50.410">
    <property type="entry name" value="von Willebrand factor, type A domain"/>
    <property type="match status" value="1"/>
</dbReference>
<dbReference type="Pfam" id="PF13768">
    <property type="entry name" value="VWA_3"/>
    <property type="match status" value="1"/>
</dbReference>
<organism evidence="3 4">
    <name type="scientific">Mycena albidolilacea</name>
    <dbReference type="NCBI Taxonomy" id="1033008"/>
    <lineage>
        <taxon>Eukaryota</taxon>
        <taxon>Fungi</taxon>
        <taxon>Dikarya</taxon>
        <taxon>Basidiomycota</taxon>
        <taxon>Agaricomycotina</taxon>
        <taxon>Agaricomycetes</taxon>
        <taxon>Agaricomycetidae</taxon>
        <taxon>Agaricales</taxon>
        <taxon>Marasmiineae</taxon>
        <taxon>Mycenaceae</taxon>
        <taxon>Mycena</taxon>
    </lineage>
</organism>
<protein>
    <submittedName>
        <fullName evidence="3">von Willebrand factor type A domain-containing protein</fullName>
    </submittedName>
</protein>
<dbReference type="PROSITE" id="PS51468">
    <property type="entry name" value="VIT"/>
    <property type="match status" value="1"/>
</dbReference>
<keyword evidence="4" id="KW-1185">Reference proteome</keyword>
<dbReference type="SMART" id="SM00327">
    <property type="entry name" value="VWA"/>
    <property type="match status" value="1"/>
</dbReference>
<evidence type="ECO:0000313" key="4">
    <source>
        <dbReference type="Proteomes" id="UP001218218"/>
    </source>
</evidence>
<evidence type="ECO:0000313" key="3">
    <source>
        <dbReference type="EMBL" id="KAJ7352657.1"/>
    </source>
</evidence>
<feature type="domain" description="VWFA" evidence="1">
    <location>
        <begin position="275"/>
        <end position="462"/>
    </location>
</feature>
<evidence type="ECO:0000259" key="1">
    <source>
        <dbReference type="PROSITE" id="PS50234"/>
    </source>
</evidence>
<evidence type="ECO:0000259" key="2">
    <source>
        <dbReference type="PROSITE" id="PS51468"/>
    </source>
</evidence>
<feature type="non-terminal residue" evidence="3">
    <location>
        <position position="655"/>
    </location>
</feature>
<dbReference type="InterPro" id="IPR002035">
    <property type="entry name" value="VWF_A"/>
</dbReference>
<name>A0AAD7AAB2_9AGAR</name>
<dbReference type="SMART" id="SM00609">
    <property type="entry name" value="VIT"/>
    <property type="match status" value="1"/>
</dbReference>
<dbReference type="EMBL" id="JARIHO010000012">
    <property type="protein sequence ID" value="KAJ7352657.1"/>
    <property type="molecule type" value="Genomic_DNA"/>
</dbReference>
<dbReference type="InterPro" id="IPR036465">
    <property type="entry name" value="vWFA_dom_sf"/>
</dbReference>
<dbReference type="Pfam" id="PF08487">
    <property type="entry name" value="VIT"/>
    <property type="match status" value="1"/>
</dbReference>
<reference evidence="3" key="1">
    <citation type="submission" date="2023-03" db="EMBL/GenBank/DDBJ databases">
        <title>Massive genome expansion in bonnet fungi (Mycena s.s.) driven by repeated elements and novel gene families across ecological guilds.</title>
        <authorList>
            <consortium name="Lawrence Berkeley National Laboratory"/>
            <person name="Harder C.B."/>
            <person name="Miyauchi S."/>
            <person name="Viragh M."/>
            <person name="Kuo A."/>
            <person name="Thoen E."/>
            <person name="Andreopoulos B."/>
            <person name="Lu D."/>
            <person name="Skrede I."/>
            <person name="Drula E."/>
            <person name="Henrissat B."/>
            <person name="Morin E."/>
            <person name="Kohler A."/>
            <person name="Barry K."/>
            <person name="LaButti K."/>
            <person name="Morin E."/>
            <person name="Salamov A."/>
            <person name="Lipzen A."/>
            <person name="Mereny Z."/>
            <person name="Hegedus B."/>
            <person name="Baldrian P."/>
            <person name="Stursova M."/>
            <person name="Weitz H."/>
            <person name="Taylor A."/>
            <person name="Grigoriev I.V."/>
            <person name="Nagy L.G."/>
            <person name="Martin F."/>
            <person name="Kauserud H."/>
        </authorList>
    </citation>
    <scope>NUCLEOTIDE SEQUENCE</scope>
    <source>
        <strain evidence="3">CBHHK002</strain>
    </source>
</reference>
<gene>
    <name evidence="3" type="ORF">DFH08DRAFT_643416</name>
</gene>